<dbReference type="EMBL" id="KZ995159">
    <property type="protein sequence ID" value="RKO91245.1"/>
    <property type="molecule type" value="Genomic_DNA"/>
</dbReference>
<evidence type="ECO:0000313" key="11">
    <source>
        <dbReference type="EMBL" id="RKO91245.1"/>
    </source>
</evidence>
<reference evidence="12" key="1">
    <citation type="journal article" date="2018" name="Nat. Microbiol.">
        <title>Leveraging single-cell genomics to expand the fungal tree of life.</title>
        <authorList>
            <person name="Ahrendt S.R."/>
            <person name="Quandt C.A."/>
            <person name="Ciobanu D."/>
            <person name="Clum A."/>
            <person name="Salamov A."/>
            <person name="Andreopoulos B."/>
            <person name="Cheng J.F."/>
            <person name="Woyke T."/>
            <person name="Pelin A."/>
            <person name="Henrissat B."/>
            <person name="Reynolds N.K."/>
            <person name="Benny G.L."/>
            <person name="Smith M.E."/>
            <person name="James T.Y."/>
            <person name="Grigoriev I.V."/>
        </authorList>
    </citation>
    <scope>NUCLEOTIDE SEQUENCE [LARGE SCALE GENOMIC DNA]</scope>
</reference>
<evidence type="ECO:0000256" key="3">
    <source>
        <dbReference type="ARBA" id="ARBA00009730"/>
    </source>
</evidence>
<dbReference type="InterPro" id="IPR038567">
    <property type="entry name" value="T_Elf1_sf"/>
</dbReference>
<comment type="function">
    <text evidence="1 10">Transcription elongation factor implicated in the maintenance of proper chromatin structure in actively transcribed regions.</text>
</comment>
<dbReference type="AlphaFoldDB" id="A0A4P9WH30"/>
<dbReference type="Pfam" id="PF05129">
    <property type="entry name" value="Zn_ribbon_Elf1"/>
    <property type="match status" value="1"/>
</dbReference>
<evidence type="ECO:0000256" key="6">
    <source>
        <dbReference type="ARBA" id="ARBA00022833"/>
    </source>
</evidence>
<comment type="subcellular location">
    <subcellularLocation>
        <location evidence="2 10">Nucleus</location>
    </subcellularLocation>
</comment>
<dbReference type="PANTHER" id="PTHR20934:SF0">
    <property type="entry name" value="TRANSCRIPTION ELONGATION FACTOR 1 HOMOLOG"/>
    <property type="match status" value="1"/>
</dbReference>
<evidence type="ECO:0000256" key="7">
    <source>
        <dbReference type="ARBA" id="ARBA00023015"/>
    </source>
</evidence>
<dbReference type="OrthoDB" id="445983at2759"/>
<evidence type="ECO:0000256" key="10">
    <source>
        <dbReference type="RuleBase" id="RU364033"/>
    </source>
</evidence>
<proteinExistence type="inferred from homology"/>
<dbReference type="SUPFAM" id="SSF57783">
    <property type="entry name" value="Zinc beta-ribbon"/>
    <property type="match status" value="1"/>
</dbReference>
<name>A0A4P9WH30_9FUNG</name>
<dbReference type="GO" id="GO:0003746">
    <property type="term" value="F:translation elongation factor activity"/>
    <property type="evidence" value="ECO:0007669"/>
    <property type="project" value="UniProtKB-KW"/>
</dbReference>
<dbReference type="GO" id="GO:0008023">
    <property type="term" value="C:transcription elongation factor complex"/>
    <property type="evidence" value="ECO:0007669"/>
    <property type="project" value="TreeGrafter"/>
</dbReference>
<sequence>MGKRKSSRKPQKRVKEVLDKEFSCVFCNHEKSIAVKIDSDLKVGHLSCRACGVTFQTITTALSEPIDVYSDWIDACE</sequence>
<evidence type="ECO:0000313" key="12">
    <source>
        <dbReference type="Proteomes" id="UP000269721"/>
    </source>
</evidence>
<organism evidence="11 12">
    <name type="scientific">Blyttiomyces helicus</name>
    <dbReference type="NCBI Taxonomy" id="388810"/>
    <lineage>
        <taxon>Eukaryota</taxon>
        <taxon>Fungi</taxon>
        <taxon>Fungi incertae sedis</taxon>
        <taxon>Chytridiomycota</taxon>
        <taxon>Chytridiomycota incertae sedis</taxon>
        <taxon>Chytridiomycetes</taxon>
        <taxon>Chytridiomycetes incertae sedis</taxon>
        <taxon>Blyttiomyces</taxon>
    </lineage>
</organism>
<dbReference type="FunFam" id="2.20.25.190:FF:000001">
    <property type="entry name" value="Transcription elongation factor 1 homolog"/>
    <property type="match status" value="1"/>
</dbReference>
<keyword evidence="9 10" id="KW-0539">Nucleus</keyword>
<keyword evidence="11" id="KW-0648">Protein biosynthesis</keyword>
<gene>
    <name evidence="11" type="ORF">BDK51DRAFT_12355</name>
</gene>
<dbReference type="Proteomes" id="UP000269721">
    <property type="component" value="Unassembled WGS sequence"/>
</dbReference>
<dbReference type="GO" id="GO:0008270">
    <property type="term" value="F:zinc ion binding"/>
    <property type="evidence" value="ECO:0007669"/>
    <property type="project" value="UniProtKB-KW"/>
</dbReference>
<dbReference type="GO" id="GO:0000993">
    <property type="term" value="F:RNA polymerase II complex binding"/>
    <property type="evidence" value="ECO:0007669"/>
    <property type="project" value="TreeGrafter"/>
</dbReference>
<evidence type="ECO:0000256" key="2">
    <source>
        <dbReference type="ARBA" id="ARBA00004123"/>
    </source>
</evidence>
<protein>
    <recommendedName>
        <fullName evidence="10">Transcription elongation factor 1 homolog</fullName>
    </recommendedName>
</protein>
<keyword evidence="5 10" id="KW-0863">Zinc-finger</keyword>
<evidence type="ECO:0000256" key="9">
    <source>
        <dbReference type="ARBA" id="ARBA00023242"/>
    </source>
</evidence>
<keyword evidence="7 10" id="KW-0805">Transcription regulation</keyword>
<keyword evidence="4 10" id="KW-0479">Metal-binding</keyword>
<dbReference type="Gene3D" id="2.20.25.190">
    <property type="match status" value="1"/>
</dbReference>
<dbReference type="PANTHER" id="PTHR20934">
    <property type="entry name" value="TRANSCRIPTION ELONGATION FACTOR 1 HOMOLOG"/>
    <property type="match status" value="1"/>
</dbReference>
<keyword evidence="8 10" id="KW-0804">Transcription</keyword>
<accession>A0A4P9WH30</accession>
<keyword evidence="6 10" id="KW-0862">Zinc</keyword>
<feature type="non-terminal residue" evidence="11">
    <location>
        <position position="77"/>
    </location>
</feature>
<keyword evidence="12" id="KW-1185">Reference proteome</keyword>
<evidence type="ECO:0000256" key="1">
    <source>
        <dbReference type="ARBA" id="ARBA00003357"/>
    </source>
</evidence>
<evidence type="ECO:0000256" key="5">
    <source>
        <dbReference type="ARBA" id="ARBA00022771"/>
    </source>
</evidence>
<comment type="similarity">
    <text evidence="3 10">Belongs to the ELOF1 family.</text>
</comment>
<keyword evidence="11" id="KW-0251">Elongation factor</keyword>
<evidence type="ECO:0000256" key="8">
    <source>
        <dbReference type="ARBA" id="ARBA00023163"/>
    </source>
</evidence>
<dbReference type="InterPro" id="IPR007808">
    <property type="entry name" value="Elf1"/>
</dbReference>
<dbReference type="GO" id="GO:0006368">
    <property type="term" value="P:transcription elongation by RNA polymerase II"/>
    <property type="evidence" value="ECO:0007669"/>
    <property type="project" value="TreeGrafter"/>
</dbReference>
<evidence type="ECO:0000256" key="4">
    <source>
        <dbReference type="ARBA" id="ARBA00022723"/>
    </source>
</evidence>